<comment type="caution">
    <text evidence="14">The sequence shown here is derived from an EMBL/GenBank/DDBJ whole genome shotgun (WGS) entry which is preliminary data.</text>
</comment>
<dbReference type="RefSeq" id="WP_244075814.1">
    <property type="nucleotide sequence ID" value="NZ_AP025581.1"/>
</dbReference>
<comment type="subcellular location">
    <subcellularLocation>
        <location evidence="1 10">Cytoplasm</location>
    </subcellularLocation>
</comment>
<dbReference type="InterPro" id="IPR035684">
    <property type="entry name" value="ArgRS_core"/>
</dbReference>
<dbReference type="GO" id="GO:0004814">
    <property type="term" value="F:arginine-tRNA ligase activity"/>
    <property type="evidence" value="ECO:0007669"/>
    <property type="project" value="UniProtKB-UniRule"/>
</dbReference>
<dbReference type="InterPro" id="IPR014729">
    <property type="entry name" value="Rossmann-like_a/b/a_fold"/>
</dbReference>
<dbReference type="PRINTS" id="PR01038">
    <property type="entry name" value="TRNASYNTHARG"/>
</dbReference>
<evidence type="ECO:0000256" key="10">
    <source>
        <dbReference type="HAMAP-Rule" id="MF_00123"/>
    </source>
</evidence>
<dbReference type="SMART" id="SM00836">
    <property type="entry name" value="DALR_1"/>
    <property type="match status" value="1"/>
</dbReference>
<comment type="subunit">
    <text evidence="10">Monomer.</text>
</comment>
<name>A0AA37NJT2_9BACT</name>
<evidence type="ECO:0000313" key="14">
    <source>
        <dbReference type="EMBL" id="GKI17111.1"/>
    </source>
</evidence>
<dbReference type="InterPro" id="IPR008909">
    <property type="entry name" value="DALR_anticod-bd"/>
</dbReference>
<keyword evidence="8 10" id="KW-0030">Aminoacyl-tRNA synthetase</keyword>
<dbReference type="Gene3D" id="3.40.50.620">
    <property type="entry name" value="HUPs"/>
    <property type="match status" value="1"/>
</dbReference>
<reference evidence="14" key="1">
    <citation type="submission" date="2022-01" db="EMBL/GenBank/DDBJ databases">
        <title>Novel bile acid biosynthetic pathways are enriched in the microbiome of centenarians.</title>
        <authorList>
            <person name="Sato Y."/>
            <person name="Atarashi K."/>
            <person name="Plichta R.D."/>
            <person name="Arai Y."/>
            <person name="Sasajima S."/>
            <person name="Kearney M.S."/>
            <person name="Suda W."/>
            <person name="Takeshita K."/>
            <person name="Sasaki T."/>
            <person name="Okamoto S."/>
            <person name="Skelly N.A."/>
            <person name="Okamura Y."/>
            <person name="Vlamakis H."/>
            <person name="Li Y."/>
            <person name="Tanoue T."/>
            <person name="Takei H."/>
            <person name="Nittono H."/>
            <person name="Narushima S."/>
            <person name="Irie J."/>
            <person name="Itoh H."/>
            <person name="Moriya K."/>
            <person name="Sugiura Y."/>
            <person name="Suematsu M."/>
            <person name="Moritoki N."/>
            <person name="Shibata S."/>
            <person name="Littman R.D."/>
            <person name="Fischbach A.M."/>
            <person name="Uwamino Y."/>
            <person name="Inoue T."/>
            <person name="Honda A."/>
            <person name="Hattori M."/>
            <person name="Murai T."/>
            <person name="Xavier J.R."/>
            <person name="Hirose N."/>
            <person name="Honda K."/>
        </authorList>
    </citation>
    <scope>NUCLEOTIDE SEQUENCE</scope>
    <source>
        <strain evidence="14">CE91-St16</strain>
    </source>
</reference>
<evidence type="ECO:0000256" key="5">
    <source>
        <dbReference type="ARBA" id="ARBA00022741"/>
    </source>
</evidence>
<dbReference type="Proteomes" id="UP001055105">
    <property type="component" value="Unassembled WGS sequence"/>
</dbReference>
<dbReference type="InterPro" id="IPR001412">
    <property type="entry name" value="aa-tRNA-synth_I_CS"/>
</dbReference>
<dbReference type="EMBL" id="BQOL01000001">
    <property type="protein sequence ID" value="GKI17111.1"/>
    <property type="molecule type" value="Genomic_DNA"/>
</dbReference>
<dbReference type="FunFam" id="1.10.730.10:FF:000008">
    <property type="entry name" value="Arginine--tRNA ligase"/>
    <property type="match status" value="1"/>
</dbReference>
<dbReference type="AlphaFoldDB" id="A0AA37NJT2"/>
<comment type="similarity">
    <text evidence="2 10 11">Belongs to the class-I aminoacyl-tRNA synthetase family.</text>
</comment>
<keyword evidence="5 10" id="KW-0547">Nucleotide-binding</keyword>
<dbReference type="SUPFAM" id="SSF47323">
    <property type="entry name" value="Anticodon-binding domain of a subclass of class I aminoacyl-tRNA synthetases"/>
    <property type="match status" value="1"/>
</dbReference>
<dbReference type="GO" id="GO:0005524">
    <property type="term" value="F:ATP binding"/>
    <property type="evidence" value="ECO:0007669"/>
    <property type="project" value="UniProtKB-UniRule"/>
</dbReference>
<dbReference type="GO" id="GO:0005737">
    <property type="term" value="C:cytoplasm"/>
    <property type="evidence" value="ECO:0007669"/>
    <property type="project" value="UniProtKB-SubCell"/>
</dbReference>
<feature type="short sequence motif" description="'HIGH' region" evidence="10">
    <location>
        <begin position="122"/>
        <end position="132"/>
    </location>
</feature>
<feature type="domain" description="Arginyl tRNA synthetase N-terminal" evidence="13">
    <location>
        <begin position="1"/>
        <end position="87"/>
    </location>
</feature>
<dbReference type="InterPro" id="IPR005148">
    <property type="entry name" value="Arg-tRNA-synth_N"/>
</dbReference>
<gene>
    <name evidence="10 14" type="primary">argS</name>
    <name evidence="14" type="ORF">CE91St16_00190</name>
</gene>
<dbReference type="Gene3D" id="1.10.730.10">
    <property type="entry name" value="Isoleucyl-tRNA Synthetase, Domain 1"/>
    <property type="match status" value="1"/>
</dbReference>
<keyword evidence="7 10" id="KW-0648">Protein biosynthesis</keyword>
<sequence>MNIENFISDAVRRSVEALYGPLDGEQLQIQKTRREFEGDYTLVTFPLLRRSRKSPEATATEIGEYMTANVPEVKSFNVIKGFLNLTLDCAFWAARFAEIAADANFGQAPDTGRTVMIEYSSPNTNKPLHLGHIRNNLLGYSVAQILRANGHNVIKANLVNDRGIHICKSMLAWKLYGNGETPASSGMKGDHLVGKYYVEFDKHYKAQIKELTAQGQTEEEAKKNAPVMLEVQEMLRKWEAKDPEVYSLWETMNGWVYEGFDVTYKALGVDFDKIYYESQTYLLGKSLVEEGLRKGVFYRRDDNSVWIDLTADGLDEKLLLRGDGTSVYMTQDLGTAYRRFEENRLDDMIYVVGNEQNYHFQVLKLILKKLGYADWSDHITHLSYGMVELPEGKMKSREGTVVDADDLIADMVSTAREMSDELGKLDGCTEEEADAVSTMVGLGALKYFILKVDPKKTMLFDPRESIDFNGNTGPFIQYTHARICSVLRKAAEAGIDFSGAAQADYLPEEIALVKSLTEYPSVVAAAGENFAPSIVGAYVYELAKQFNGYYHDHSILKEENDETRRMRLQLAQQVARVIRSGMKLLGIDVPERM</sequence>
<dbReference type="SUPFAM" id="SSF55190">
    <property type="entry name" value="Arginyl-tRNA synthetase (ArgRS), N-terminal 'additional' domain"/>
    <property type="match status" value="1"/>
</dbReference>
<dbReference type="NCBIfam" id="TIGR00456">
    <property type="entry name" value="argS"/>
    <property type="match status" value="1"/>
</dbReference>
<dbReference type="SUPFAM" id="SSF52374">
    <property type="entry name" value="Nucleotidylyl transferase"/>
    <property type="match status" value="1"/>
</dbReference>
<dbReference type="Gene3D" id="3.30.1360.70">
    <property type="entry name" value="Arginyl tRNA synthetase N-terminal domain"/>
    <property type="match status" value="1"/>
</dbReference>
<evidence type="ECO:0000256" key="8">
    <source>
        <dbReference type="ARBA" id="ARBA00023146"/>
    </source>
</evidence>
<keyword evidence="3 10" id="KW-0963">Cytoplasm</keyword>
<dbReference type="InterPro" id="IPR001278">
    <property type="entry name" value="Arg-tRNA-ligase"/>
</dbReference>
<keyword evidence="4 10" id="KW-0436">Ligase</keyword>
<proteinExistence type="inferred from homology"/>
<accession>A0AA37NJT2</accession>
<evidence type="ECO:0000256" key="2">
    <source>
        <dbReference type="ARBA" id="ARBA00005594"/>
    </source>
</evidence>
<dbReference type="Pfam" id="PF00750">
    <property type="entry name" value="tRNA-synt_1d"/>
    <property type="match status" value="1"/>
</dbReference>
<evidence type="ECO:0000256" key="6">
    <source>
        <dbReference type="ARBA" id="ARBA00022840"/>
    </source>
</evidence>
<dbReference type="GO" id="GO:0006420">
    <property type="term" value="P:arginyl-tRNA aminoacylation"/>
    <property type="evidence" value="ECO:0007669"/>
    <property type="project" value="UniProtKB-UniRule"/>
</dbReference>
<dbReference type="InterPro" id="IPR009080">
    <property type="entry name" value="tRNAsynth_Ia_anticodon-bd"/>
</dbReference>
<evidence type="ECO:0000313" key="15">
    <source>
        <dbReference type="Proteomes" id="UP001055105"/>
    </source>
</evidence>
<evidence type="ECO:0000259" key="13">
    <source>
        <dbReference type="SMART" id="SM01016"/>
    </source>
</evidence>
<evidence type="ECO:0000256" key="11">
    <source>
        <dbReference type="RuleBase" id="RU363038"/>
    </source>
</evidence>
<evidence type="ECO:0000256" key="4">
    <source>
        <dbReference type="ARBA" id="ARBA00022598"/>
    </source>
</evidence>
<dbReference type="FunFam" id="3.40.50.620:FF:000125">
    <property type="entry name" value="Arginine--tRNA ligase"/>
    <property type="match status" value="1"/>
</dbReference>
<organism evidence="14 15">
    <name type="scientific">Alistipes finegoldii</name>
    <dbReference type="NCBI Taxonomy" id="214856"/>
    <lineage>
        <taxon>Bacteria</taxon>
        <taxon>Pseudomonadati</taxon>
        <taxon>Bacteroidota</taxon>
        <taxon>Bacteroidia</taxon>
        <taxon>Bacteroidales</taxon>
        <taxon>Rikenellaceae</taxon>
        <taxon>Alistipes</taxon>
    </lineage>
</organism>
<dbReference type="PANTHER" id="PTHR11956">
    <property type="entry name" value="ARGINYL-TRNA SYNTHETASE"/>
    <property type="match status" value="1"/>
</dbReference>
<dbReference type="SMART" id="SM01016">
    <property type="entry name" value="Arg_tRNA_synt_N"/>
    <property type="match status" value="1"/>
</dbReference>
<dbReference type="HAMAP" id="MF_00123">
    <property type="entry name" value="Arg_tRNA_synth"/>
    <property type="match status" value="1"/>
</dbReference>
<evidence type="ECO:0000256" key="3">
    <source>
        <dbReference type="ARBA" id="ARBA00022490"/>
    </source>
</evidence>
<feature type="domain" description="DALR anticodon binding" evidence="12">
    <location>
        <begin position="476"/>
        <end position="593"/>
    </location>
</feature>
<protein>
    <recommendedName>
        <fullName evidence="10">Arginine--tRNA ligase</fullName>
        <ecNumber evidence="10">6.1.1.19</ecNumber>
    </recommendedName>
    <alternativeName>
        <fullName evidence="10">Arginyl-tRNA synthetase</fullName>
        <shortName evidence="10">ArgRS</shortName>
    </alternativeName>
</protein>
<dbReference type="InterPro" id="IPR036695">
    <property type="entry name" value="Arg-tRNA-synth_N_sf"/>
</dbReference>
<evidence type="ECO:0000259" key="12">
    <source>
        <dbReference type="SMART" id="SM00836"/>
    </source>
</evidence>
<evidence type="ECO:0000256" key="1">
    <source>
        <dbReference type="ARBA" id="ARBA00004496"/>
    </source>
</evidence>
<keyword evidence="6 10" id="KW-0067">ATP-binding</keyword>
<dbReference type="Pfam" id="PF03485">
    <property type="entry name" value="Arg_tRNA_synt_N"/>
    <property type="match status" value="1"/>
</dbReference>
<dbReference type="EC" id="6.1.1.19" evidence="10"/>
<evidence type="ECO:0000256" key="9">
    <source>
        <dbReference type="ARBA" id="ARBA00049339"/>
    </source>
</evidence>
<comment type="catalytic activity">
    <reaction evidence="9 10">
        <text>tRNA(Arg) + L-arginine + ATP = L-arginyl-tRNA(Arg) + AMP + diphosphate</text>
        <dbReference type="Rhea" id="RHEA:20301"/>
        <dbReference type="Rhea" id="RHEA-COMP:9658"/>
        <dbReference type="Rhea" id="RHEA-COMP:9673"/>
        <dbReference type="ChEBI" id="CHEBI:30616"/>
        <dbReference type="ChEBI" id="CHEBI:32682"/>
        <dbReference type="ChEBI" id="CHEBI:33019"/>
        <dbReference type="ChEBI" id="CHEBI:78442"/>
        <dbReference type="ChEBI" id="CHEBI:78513"/>
        <dbReference type="ChEBI" id="CHEBI:456215"/>
        <dbReference type="EC" id="6.1.1.19"/>
    </reaction>
</comment>
<evidence type="ECO:0000256" key="7">
    <source>
        <dbReference type="ARBA" id="ARBA00022917"/>
    </source>
</evidence>
<dbReference type="Pfam" id="PF05746">
    <property type="entry name" value="DALR_1"/>
    <property type="match status" value="1"/>
</dbReference>
<dbReference type="PANTHER" id="PTHR11956:SF5">
    <property type="entry name" value="ARGININE--TRNA LIGASE, CYTOPLASMIC"/>
    <property type="match status" value="1"/>
</dbReference>
<dbReference type="PROSITE" id="PS00178">
    <property type="entry name" value="AA_TRNA_LIGASE_I"/>
    <property type="match status" value="1"/>
</dbReference>